<sequence>MCAPQLVTAGERRRATVAAGDGRPGRPGDVRSVCDPLVAVPALITPGASCGTLTAAAERR</sequence>
<comment type="caution">
    <text evidence="2">The sequence shown here is derived from an EMBL/GenBank/DDBJ whole genome shotgun (WGS) entry which is preliminary data.</text>
</comment>
<protein>
    <submittedName>
        <fullName evidence="2">Uncharacterized protein</fullName>
    </submittedName>
</protein>
<proteinExistence type="predicted"/>
<keyword evidence="3" id="KW-1185">Reference proteome</keyword>
<evidence type="ECO:0000256" key="1">
    <source>
        <dbReference type="SAM" id="MobiDB-lite"/>
    </source>
</evidence>
<name>A0A372FQ65_9ACTN</name>
<evidence type="ECO:0000313" key="2">
    <source>
        <dbReference type="EMBL" id="RFS39305.1"/>
    </source>
</evidence>
<evidence type="ECO:0000313" key="3">
    <source>
        <dbReference type="Proteomes" id="UP000262621"/>
    </source>
</evidence>
<dbReference type="AlphaFoldDB" id="A0A372FQ65"/>
<reference evidence="2 3" key="1">
    <citation type="submission" date="2018-08" db="EMBL/GenBank/DDBJ databases">
        <title>Verrucosispora craniellae sp. nov., isolated from a marine sponge in the South China Sea.</title>
        <authorList>
            <person name="Li L."/>
            <person name="Lin H.W."/>
        </authorList>
    </citation>
    <scope>NUCLEOTIDE SEQUENCE [LARGE SCALE GENOMIC DNA]</scope>
    <source>
        <strain evidence="2 3">LHW63014</strain>
    </source>
</reference>
<accession>A0A372FQ65</accession>
<dbReference type="Proteomes" id="UP000262621">
    <property type="component" value="Unassembled WGS sequence"/>
</dbReference>
<organism evidence="2 3">
    <name type="scientific">Micromonospora craniellae</name>
    <dbReference type="NCBI Taxonomy" id="2294034"/>
    <lineage>
        <taxon>Bacteria</taxon>
        <taxon>Bacillati</taxon>
        <taxon>Actinomycetota</taxon>
        <taxon>Actinomycetes</taxon>
        <taxon>Micromonosporales</taxon>
        <taxon>Micromonosporaceae</taxon>
        <taxon>Micromonospora</taxon>
    </lineage>
</organism>
<dbReference type="EMBL" id="QVFU01000127">
    <property type="protein sequence ID" value="RFS39305.1"/>
    <property type="molecule type" value="Genomic_DNA"/>
</dbReference>
<feature type="region of interest" description="Disordered" evidence="1">
    <location>
        <begin position="1"/>
        <end position="29"/>
    </location>
</feature>
<gene>
    <name evidence="2" type="ORF">D0Q02_30855</name>
</gene>